<dbReference type="GO" id="GO:0016939">
    <property type="term" value="C:kinesin II complex"/>
    <property type="evidence" value="ECO:0007669"/>
    <property type="project" value="TreeGrafter"/>
</dbReference>
<dbReference type="InterPro" id="IPR011989">
    <property type="entry name" value="ARM-like"/>
</dbReference>
<sequence>MKNLSSIFPCTSEDLMSLILRLLLNLSFDGQLCRQMVEAGLVPKLMACINKQEIDEIVMQIIYVFYRLLCHPKSSDYIINDSGELNVLNSDVPTYLMDLMHDKNINIRNLCNYTLDIISVY</sequence>
<dbReference type="GO" id="GO:0007018">
    <property type="term" value="P:microtubule-based movement"/>
    <property type="evidence" value="ECO:0007669"/>
    <property type="project" value="TreeGrafter"/>
</dbReference>
<dbReference type="GO" id="GO:0019894">
    <property type="term" value="F:kinesin binding"/>
    <property type="evidence" value="ECO:0007669"/>
    <property type="project" value="InterPro"/>
</dbReference>
<organism evidence="1 2">
    <name type="scientific">Octopus sinensis</name>
    <name type="common">East Asian common octopus</name>
    <dbReference type="NCBI Taxonomy" id="2607531"/>
    <lineage>
        <taxon>Eukaryota</taxon>
        <taxon>Metazoa</taxon>
        <taxon>Spiralia</taxon>
        <taxon>Lophotrochozoa</taxon>
        <taxon>Mollusca</taxon>
        <taxon>Cephalopoda</taxon>
        <taxon>Coleoidea</taxon>
        <taxon>Octopodiformes</taxon>
        <taxon>Octopoda</taxon>
        <taxon>Incirrata</taxon>
        <taxon>Octopodidae</taxon>
        <taxon>Octopus</taxon>
    </lineage>
</organism>
<name>A0A7E6EI10_9MOLL</name>
<dbReference type="InterPro" id="IPR016024">
    <property type="entry name" value="ARM-type_fold"/>
</dbReference>
<dbReference type="Pfam" id="PF05804">
    <property type="entry name" value="KAP"/>
    <property type="match status" value="1"/>
</dbReference>
<dbReference type="GO" id="GO:0035869">
    <property type="term" value="C:ciliary transition zone"/>
    <property type="evidence" value="ECO:0007669"/>
    <property type="project" value="TreeGrafter"/>
</dbReference>
<evidence type="ECO:0000313" key="2">
    <source>
        <dbReference type="RefSeq" id="XP_036354610.1"/>
    </source>
</evidence>
<dbReference type="RefSeq" id="XP_036354610.1">
    <property type="nucleotide sequence ID" value="XM_036498717.1"/>
</dbReference>
<dbReference type="Proteomes" id="UP000515154">
    <property type="component" value="Unplaced"/>
</dbReference>
<evidence type="ECO:0000313" key="1">
    <source>
        <dbReference type="Proteomes" id="UP000515154"/>
    </source>
</evidence>
<protein>
    <submittedName>
        <fullName evidence="2">Kinesin-associated protein 3-like</fullName>
    </submittedName>
</protein>
<dbReference type="InterPro" id="IPR008658">
    <property type="entry name" value="KAP3"/>
</dbReference>
<proteinExistence type="predicted"/>
<dbReference type="SUPFAM" id="SSF48371">
    <property type="entry name" value="ARM repeat"/>
    <property type="match status" value="1"/>
</dbReference>
<dbReference type="AlphaFoldDB" id="A0A7E6EI10"/>
<dbReference type="Gene3D" id="1.25.10.10">
    <property type="entry name" value="Leucine-rich Repeat Variant"/>
    <property type="match status" value="1"/>
</dbReference>
<dbReference type="PANTHER" id="PTHR15605:SF2">
    <property type="entry name" value="KINESIN-ASSOCIATED PROTEIN 3"/>
    <property type="match status" value="1"/>
</dbReference>
<reference evidence="2" key="1">
    <citation type="submission" date="2025-08" db="UniProtKB">
        <authorList>
            <consortium name="RefSeq"/>
        </authorList>
    </citation>
    <scope>IDENTIFICATION</scope>
</reference>
<dbReference type="GO" id="GO:0044782">
    <property type="term" value="P:cilium organization"/>
    <property type="evidence" value="ECO:0007669"/>
    <property type="project" value="TreeGrafter"/>
</dbReference>
<dbReference type="GO" id="GO:0005930">
    <property type="term" value="C:axoneme"/>
    <property type="evidence" value="ECO:0007669"/>
    <property type="project" value="TreeGrafter"/>
</dbReference>
<gene>
    <name evidence="2" type="primary">LOC115227720</name>
</gene>
<accession>A0A7E6EI10</accession>
<keyword evidence="1" id="KW-1185">Reference proteome</keyword>
<dbReference type="PANTHER" id="PTHR15605">
    <property type="entry name" value="KINESIN-ASSOCIATED PROTEINS"/>
    <property type="match status" value="1"/>
</dbReference>
<dbReference type="KEGG" id="osn:115227720"/>